<comment type="subcellular location">
    <subcellularLocation>
        <location evidence="1">Membrane</location>
        <topology evidence="1">Multi-pass membrane protein</topology>
    </subcellularLocation>
</comment>
<dbReference type="PROSITE" id="PS50297">
    <property type="entry name" value="ANK_REP_REGION"/>
    <property type="match status" value="2"/>
</dbReference>
<dbReference type="OrthoDB" id="1000228at2759"/>
<accession>A0A6P5X6H2</accession>
<dbReference type="PANTHER" id="PTHR24186:SF37">
    <property type="entry name" value="PGG DOMAIN-CONTAINING PROTEIN"/>
    <property type="match status" value="1"/>
</dbReference>
<dbReference type="RefSeq" id="XP_022723758.1">
    <property type="nucleotide sequence ID" value="XM_022868023.1"/>
</dbReference>
<evidence type="ECO:0000256" key="7">
    <source>
        <dbReference type="PROSITE-ProRule" id="PRU00023"/>
    </source>
</evidence>
<dbReference type="InterPro" id="IPR036770">
    <property type="entry name" value="Ankyrin_rpt-contain_sf"/>
</dbReference>
<keyword evidence="6 9" id="KW-0472">Membrane</keyword>
<keyword evidence="11" id="KW-1185">Reference proteome</keyword>
<name>A0A6P5X6H2_DURZI</name>
<evidence type="ECO:0000256" key="9">
    <source>
        <dbReference type="SAM" id="Phobius"/>
    </source>
</evidence>
<dbReference type="KEGG" id="dzi:111280568"/>
<keyword evidence="4 9" id="KW-1133">Transmembrane helix</keyword>
<protein>
    <submittedName>
        <fullName evidence="12">Ankyrin repeat-containing protein ITN1-like</fullName>
    </submittedName>
</protein>
<dbReference type="PANTHER" id="PTHR24186">
    <property type="entry name" value="PROTEIN PHOSPHATASE 1 REGULATORY SUBUNIT"/>
    <property type="match status" value="1"/>
</dbReference>
<dbReference type="GO" id="GO:0005886">
    <property type="term" value="C:plasma membrane"/>
    <property type="evidence" value="ECO:0007669"/>
    <property type="project" value="TreeGrafter"/>
</dbReference>
<dbReference type="InterPro" id="IPR002110">
    <property type="entry name" value="Ankyrin_rpt"/>
</dbReference>
<dbReference type="SMART" id="SM00248">
    <property type="entry name" value="ANK"/>
    <property type="match status" value="5"/>
</dbReference>
<feature type="transmembrane region" description="Helical" evidence="9">
    <location>
        <begin position="443"/>
        <end position="460"/>
    </location>
</feature>
<evidence type="ECO:0000313" key="11">
    <source>
        <dbReference type="Proteomes" id="UP000515121"/>
    </source>
</evidence>
<dbReference type="PROSITE" id="PS50088">
    <property type="entry name" value="ANK_REPEAT"/>
    <property type="match status" value="2"/>
</dbReference>
<evidence type="ECO:0000256" key="2">
    <source>
        <dbReference type="ARBA" id="ARBA00022692"/>
    </source>
</evidence>
<reference evidence="12" key="1">
    <citation type="submission" date="2025-08" db="UniProtKB">
        <authorList>
            <consortium name="RefSeq"/>
        </authorList>
    </citation>
    <scope>IDENTIFICATION</scope>
    <source>
        <tissue evidence="12">Fruit stalk</tissue>
    </source>
</reference>
<keyword evidence="3" id="KW-0677">Repeat</keyword>
<dbReference type="InterPro" id="IPR026961">
    <property type="entry name" value="PGG_dom"/>
</dbReference>
<sequence length="580" mass="64604">MRVGELDGDPKRRSGLLKGDLLGEFKLKRLQKSREKTSFTEMRPNQEHSPSGLSGSLPTLTILIRSDPQILHRVSLSSQPENPFHITALSGHLDFTKALLTVKPELASWLDSFECSPLHLASTEGHTEIVKALLPANIEVCLVADEEGRIPLHLAATRGKVEIIQELINAKPDSIRQKLNGSTFLHLCIQYNQLEALKQFLTLVDENQLLDFTDHGGNTILHLAVMLRQLECINSFNQTITYLVLVPGIKAKINVRNKMGLSALDLLKHYPRDFKSLEIGDIILIKAESRRSPEDPNPAKTVPIAVGGEIQAKEVKSRSFTFWLKGKTKSVYQKCKSYFKHQSNWVEEMQGPLMVVATLTATVSFQVAISPPGGVWQQDYTDLTACGFNRSVDYGKCVAGKAMLGYVNPLLYRLFTIYAIVSFISSLNVVLLAISGVPLKNKLCTWLMTIAMIIAITLYLDCFGLNCCSVCHHPPSLLAIYSSDQVNRLLKENAITSIKEPSSHMSYVVFCWIRSLCLIVVYVGDFQVKTDNISKVECGSPQMVSKQVNNQTGGKCYTVGAISRILRELSITWWELPIES</sequence>
<feature type="transmembrane region" description="Helical" evidence="9">
    <location>
        <begin position="410"/>
        <end position="431"/>
    </location>
</feature>
<dbReference type="SUPFAM" id="SSF48403">
    <property type="entry name" value="Ankyrin repeat"/>
    <property type="match status" value="1"/>
</dbReference>
<dbReference type="GeneID" id="111280568"/>
<dbReference type="Pfam" id="PF13962">
    <property type="entry name" value="PGG"/>
    <property type="match status" value="1"/>
</dbReference>
<keyword evidence="2 9" id="KW-0812">Transmembrane</keyword>
<organism evidence="11 12">
    <name type="scientific">Durio zibethinus</name>
    <name type="common">Durian</name>
    <dbReference type="NCBI Taxonomy" id="66656"/>
    <lineage>
        <taxon>Eukaryota</taxon>
        <taxon>Viridiplantae</taxon>
        <taxon>Streptophyta</taxon>
        <taxon>Embryophyta</taxon>
        <taxon>Tracheophyta</taxon>
        <taxon>Spermatophyta</taxon>
        <taxon>Magnoliopsida</taxon>
        <taxon>eudicotyledons</taxon>
        <taxon>Gunneridae</taxon>
        <taxon>Pentapetalae</taxon>
        <taxon>rosids</taxon>
        <taxon>malvids</taxon>
        <taxon>Malvales</taxon>
        <taxon>Malvaceae</taxon>
        <taxon>Helicteroideae</taxon>
        <taxon>Durio</taxon>
    </lineage>
</organism>
<dbReference type="Pfam" id="PF12796">
    <property type="entry name" value="Ank_2"/>
    <property type="match status" value="2"/>
</dbReference>
<evidence type="ECO:0000256" key="3">
    <source>
        <dbReference type="ARBA" id="ARBA00022737"/>
    </source>
</evidence>
<feature type="repeat" description="ANK" evidence="7">
    <location>
        <begin position="147"/>
        <end position="173"/>
    </location>
</feature>
<keyword evidence="5 7" id="KW-0040">ANK repeat</keyword>
<feature type="repeat" description="ANK" evidence="7">
    <location>
        <begin position="116"/>
        <end position="145"/>
    </location>
</feature>
<evidence type="ECO:0000256" key="4">
    <source>
        <dbReference type="ARBA" id="ARBA00022989"/>
    </source>
</evidence>
<gene>
    <name evidence="12" type="primary">LOC111280568</name>
</gene>
<dbReference type="Proteomes" id="UP000515121">
    <property type="component" value="Unplaced"/>
</dbReference>
<evidence type="ECO:0000256" key="1">
    <source>
        <dbReference type="ARBA" id="ARBA00004141"/>
    </source>
</evidence>
<evidence type="ECO:0000256" key="8">
    <source>
        <dbReference type="SAM" id="MobiDB-lite"/>
    </source>
</evidence>
<proteinExistence type="predicted"/>
<evidence type="ECO:0000259" key="10">
    <source>
        <dbReference type="Pfam" id="PF13962"/>
    </source>
</evidence>
<feature type="domain" description="PGG" evidence="10">
    <location>
        <begin position="344"/>
        <end position="464"/>
    </location>
</feature>
<feature type="region of interest" description="Disordered" evidence="8">
    <location>
        <begin position="34"/>
        <end position="54"/>
    </location>
</feature>
<evidence type="ECO:0000313" key="12">
    <source>
        <dbReference type="RefSeq" id="XP_022723758.1"/>
    </source>
</evidence>
<evidence type="ECO:0000256" key="6">
    <source>
        <dbReference type="ARBA" id="ARBA00023136"/>
    </source>
</evidence>
<evidence type="ECO:0000256" key="5">
    <source>
        <dbReference type="ARBA" id="ARBA00023043"/>
    </source>
</evidence>
<dbReference type="Gene3D" id="1.25.40.20">
    <property type="entry name" value="Ankyrin repeat-containing domain"/>
    <property type="match status" value="1"/>
</dbReference>
<dbReference type="AlphaFoldDB" id="A0A6P5X6H2"/>